<gene>
    <name evidence="1" type="ORF">QQ020_06215</name>
</gene>
<dbReference type="Pfam" id="PF09859">
    <property type="entry name" value="Oxygenase-NA"/>
    <property type="match status" value="1"/>
</dbReference>
<dbReference type="EMBL" id="JAUJEB010000001">
    <property type="protein sequence ID" value="MDN5211633.1"/>
    <property type="molecule type" value="Genomic_DNA"/>
</dbReference>
<dbReference type="Gene3D" id="2.60.120.620">
    <property type="entry name" value="q2cbj1_9rhob like domain"/>
    <property type="match status" value="1"/>
</dbReference>
<proteinExistence type="predicted"/>
<protein>
    <submittedName>
        <fullName evidence="1">2OG-Fe(II) oxygenase</fullName>
    </submittedName>
</protein>
<keyword evidence="2" id="KW-1185">Reference proteome</keyword>
<evidence type="ECO:0000313" key="1">
    <source>
        <dbReference type="EMBL" id="MDN5211633.1"/>
    </source>
</evidence>
<dbReference type="RefSeq" id="WP_346756963.1">
    <property type="nucleotide sequence ID" value="NZ_JAUJEB010000001.1"/>
</dbReference>
<accession>A0ABT8L1T0</accession>
<organism evidence="1 2">
    <name type="scientific">Agaribacillus aureus</name>
    <dbReference type="NCBI Taxonomy" id="3051825"/>
    <lineage>
        <taxon>Bacteria</taxon>
        <taxon>Pseudomonadati</taxon>
        <taxon>Bacteroidota</taxon>
        <taxon>Cytophagia</taxon>
        <taxon>Cytophagales</taxon>
        <taxon>Splendidivirgaceae</taxon>
        <taxon>Agaribacillus</taxon>
    </lineage>
</organism>
<reference evidence="1" key="1">
    <citation type="submission" date="2023-06" db="EMBL/GenBank/DDBJ databases">
        <title>Genomic of Agaribacillus aureum.</title>
        <authorList>
            <person name="Wang G."/>
        </authorList>
    </citation>
    <scope>NUCLEOTIDE SEQUENCE</scope>
    <source>
        <strain evidence="1">BMA12</strain>
    </source>
</reference>
<name>A0ABT8L1T0_9BACT</name>
<dbReference type="Proteomes" id="UP001172083">
    <property type="component" value="Unassembled WGS sequence"/>
</dbReference>
<dbReference type="InterPro" id="IPR018655">
    <property type="entry name" value="DUF2086"/>
</dbReference>
<sequence>MSIKNRLEEKNWTTVLDHINHKGYATISGVLDETQCESLIQQYKNPNLYRKTINMARYRFGEGQYKYFSYPLPAIVSNLRALLYAHLAPLANQWMKQLKLSAAFPGDFETFVHQCHQHGQEKPTPLILKYEKGSYNTLHQDLYGTIYFPLQAIVSLSQPDKDYVGGELLLTEQRPRAQSKGIVLRPNLGDLVIIATNFRPVKGSKGYYRVNMKHGVSEVLQGHRYTLGIIFHDGQ</sequence>
<evidence type="ECO:0000313" key="2">
    <source>
        <dbReference type="Proteomes" id="UP001172083"/>
    </source>
</evidence>
<comment type="caution">
    <text evidence="1">The sequence shown here is derived from an EMBL/GenBank/DDBJ whole genome shotgun (WGS) entry which is preliminary data.</text>
</comment>